<keyword evidence="2" id="KW-1185">Reference proteome</keyword>
<gene>
    <name evidence="1" type="ORF">E3T23_03365</name>
</gene>
<dbReference type="AlphaFoldDB" id="A0A4R8XW98"/>
<dbReference type="Proteomes" id="UP000298433">
    <property type="component" value="Unassembled WGS sequence"/>
</dbReference>
<sequence>MTAFADTSNDVCPVKMFAMDGVPGIWVRPAADGAIELITLGAETFGTPVADVEAGSPKTEAGIGIGATLQQLEAAYPEVSETGTYGDLQTYYGISSDTGRWIVFTIRDGVVDAIGVSSEPILPSEYCG</sequence>
<organism evidence="1 2">
    <name type="scientific">Cryobacterium cheniae</name>
    <dbReference type="NCBI Taxonomy" id="1259262"/>
    <lineage>
        <taxon>Bacteria</taxon>
        <taxon>Bacillati</taxon>
        <taxon>Actinomycetota</taxon>
        <taxon>Actinomycetes</taxon>
        <taxon>Micrococcales</taxon>
        <taxon>Microbacteriaceae</taxon>
        <taxon>Cryobacterium</taxon>
    </lineage>
</organism>
<accession>A0A4R8XW98</accession>
<dbReference type="EMBL" id="SOGN01000019">
    <property type="protein sequence ID" value="TFC82981.1"/>
    <property type="molecule type" value="Genomic_DNA"/>
</dbReference>
<evidence type="ECO:0000313" key="1">
    <source>
        <dbReference type="EMBL" id="TFC82981.1"/>
    </source>
</evidence>
<dbReference type="OrthoDB" id="4978239at2"/>
<comment type="caution">
    <text evidence="1">The sequence shown here is derived from an EMBL/GenBank/DDBJ whole genome shotgun (WGS) entry which is preliminary data.</text>
</comment>
<protein>
    <submittedName>
        <fullName evidence="1">Uncharacterized protein</fullName>
    </submittedName>
</protein>
<proteinExistence type="predicted"/>
<reference evidence="1 2" key="1">
    <citation type="submission" date="2019-03" db="EMBL/GenBank/DDBJ databases">
        <title>Genomics of glacier-inhabiting Cryobacterium strains.</title>
        <authorList>
            <person name="Liu Q."/>
            <person name="Xin Y.-H."/>
        </authorList>
    </citation>
    <scope>NUCLEOTIDE SEQUENCE [LARGE SCALE GENOMIC DNA]</scope>
    <source>
        <strain evidence="1 2">TMT2-48-2</strain>
    </source>
</reference>
<name>A0A4R8XW98_9MICO</name>
<evidence type="ECO:0000313" key="2">
    <source>
        <dbReference type="Proteomes" id="UP000298433"/>
    </source>
</evidence>